<dbReference type="OrthoDB" id="6123at2759"/>
<feature type="domain" description="Inner centromere protein ARK-binding" evidence="9">
    <location>
        <begin position="581"/>
        <end position="638"/>
    </location>
</feature>
<organism evidence="10 11">
    <name type="scientific">Toxocara canis</name>
    <name type="common">Canine roundworm</name>
    <dbReference type="NCBI Taxonomy" id="6265"/>
    <lineage>
        <taxon>Eukaryota</taxon>
        <taxon>Metazoa</taxon>
        <taxon>Ecdysozoa</taxon>
        <taxon>Nematoda</taxon>
        <taxon>Chromadorea</taxon>
        <taxon>Rhabditida</taxon>
        <taxon>Spirurina</taxon>
        <taxon>Ascaridomorpha</taxon>
        <taxon>Ascaridoidea</taxon>
        <taxon>Toxocaridae</taxon>
        <taxon>Toxocara</taxon>
    </lineage>
</organism>
<dbReference type="GO" id="GO:0051257">
    <property type="term" value="P:meiotic spindle midzone assembly"/>
    <property type="evidence" value="ECO:0007669"/>
    <property type="project" value="TreeGrafter"/>
</dbReference>
<keyword evidence="7" id="KW-0539">Nucleus</keyword>
<keyword evidence="5" id="KW-0159">Chromosome partition</keyword>
<feature type="compositionally biased region" description="Basic and acidic residues" evidence="8">
    <location>
        <begin position="222"/>
        <end position="232"/>
    </location>
</feature>
<comment type="caution">
    <text evidence="10">The sequence shown here is derived from an EMBL/GenBank/DDBJ whole genome shotgun (WGS) entry which is preliminary data.</text>
</comment>
<feature type="compositionally biased region" description="Basic residues" evidence="8">
    <location>
        <begin position="237"/>
        <end position="246"/>
    </location>
</feature>
<proteinExistence type="inferred from homology"/>
<feature type="region of interest" description="Disordered" evidence="8">
    <location>
        <begin position="666"/>
        <end position="689"/>
    </location>
</feature>
<keyword evidence="11" id="KW-1185">Reference proteome</keyword>
<dbReference type="GO" id="GO:1990385">
    <property type="term" value="C:meiotic spindle midzone"/>
    <property type="evidence" value="ECO:0007669"/>
    <property type="project" value="TreeGrafter"/>
</dbReference>
<evidence type="ECO:0000256" key="6">
    <source>
        <dbReference type="ARBA" id="ARBA00023212"/>
    </source>
</evidence>
<evidence type="ECO:0000259" key="9">
    <source>
        <dbReference type="Pfam" id="PF03941"/>
    </source>
</evidence>
<dbReference type="PANTHER" id="PTHR13142:SF1">
    <property type="entry name" value="INNER CENTROMERE PROTEIN"/>
    <property type="match status" value="1"/>
</dbReference>
<comment type="similarity">
    <text evidence="3">Belongs to the INCENP family.</text>
</comment>
<evidence type="ECO:0000313" key="11">
    <source>
        <dbReference type="Proteomes" id="UP000031036"/>
    </source>
</evidence>
<evidence type="ECO:0000256" key="8">
    <source>
        <dbReference type="SAM" id="MobiDB-lite"/>
    </source>
</evidence>
<evidence type="ECO:0000256" key="5">
    <source>
        <dbReference type="ARBA" id="ARBA00022829"/>
    </source>
</evidence>
<protein>
    <submittedName>
        <fullName evidence="10">Inner centromere protein A</fullName>
    </submittedName>
</protein>
<sequence length="689" mass="78390">MSRRGTKRCTRSCRKATKGENWALKADEVPRIEDVERILNHSDINLKQLFDQVLRSALCSKIYANGQHSCSWFQTMAHDCVEIMRDCRKEVSNDTIYGNVRHSFEDFTKYFKTPAGGTNKSSEMASSKARHVRSLDTIVEESMNHSDKIIRDGSGIKPTKQLQFVEVSPANNKPEKVYRKTPWRGLQTKEEKILAQEDDTLEKINAASQRRERFLEEKVDRMRRQREEREQRVAYNRSKKSHKNRRMHDGCVVKDPPQHQKGDLKQPTASPYAIRTSSKNSSLDHTEKEKMKKIEIIVESTPEVELESMKQKQIRRENSLERQVVSDSLQGSDGSSAEGTLADNDRSNSTMAEDAMSMINCTYASQTQRRSQLHTAQNLQMKVTSAEYNEPDYMNNTIEIFTPQPVKKRKSEKKCERLMASYASPSPSDDHNDRMSCAVEKSLEPLPHSQHNSTNTDTSVLHDYCEQVEDASASKSKKNNKGEELETVGCRELGEASMEIVISEDSQHDYITYAPENEETPKRGSIVKTMSTKLSQMLTSQQTERENTNCESITEQVKDGSTSNDDDCNSTSSLSNYGITDLSSNDETDPEDNPRKKIPLWAQGIRLRTAVRQQRMHPTIDVDKFFGSLEVPKLGALFVKQRTNMSLRSTSGLWESPISNPRIGSSAIEAASKGRHDFDRTMRLPPYES</sequence>
<keyword evidence="4" id="KW-0963">Cytoplasm</keyword>
<evidence type="ECO:0000256" key="1">
    <source>
        <dbReference type="ARBA" id="ARBA00004123"/>
    </source>
</evidence>
<evidence type="ECO:0000256" key="2">
    <source>
        <dbReference type="ARBA" id="ARBA00004186"/>
    </source>
</evidence>
<feature type="region of interest" description="Disordered" evidence="8">
    <location>
        <begin position="303"/>
        <end position="348"/>
    </location>
</feature>
<evidence type="ECO:0000256" key="4">
    <source>
        <dbReference type="ARBA" id="ARBA00022490"/>
    </source>
</evidence>
<gene>
    <name evidence="10" type="primary">incenp-a</name>
    <name evidence="10" type="ORF">Tcan_07142</name>
</gene>
<feature type="region of interest" description="Disordered" evidence="8">
    <location>
        <begin position="537"/>
        <end position="597"/>
    </location>
</feature>
<dbReference type="STRING" id="6265.A0A0B2VCN1"/>
<dbReference type="Gene3D" id="1.20.5.2230">
    <property type="match status" value="1"/>
</dbReference>
<evidence type="ECO:0000256" key="3">
    <source>
        <dbReference type="ARBA" id="ARBA00010042"/>
    </source>
</evidence>
<evidence type="ECO:0000256" key="7">
    <source>
        <dbReference type="ARBA" id="ARBA00023242"/>
    </source>
</evidence>
<keyword evidence="6" id="KW-0206">Cytoskeleton</keyword>
<dbReference type="GO" id="GO:0032133">
    <property type="term" value="C:chromosome passenger complex"/>
    <property type="evidence" value="ECO:0007669"/>
    <property type="project" value="TreeGrafter"/>
</dbReference>
<feature type="compositionally biased region" description="Polar residues" evidence="8">
    <location>
        <begin position="325"/>
        <end position="338"/>
    </location>
</feature>
<dbReference type="AlphaFoldDB" id="A0A0B2VCN1"/>
<dbReference type="InterPro" id="IPR005635">
    <property type="entry name" value="Inner_centromere_prot_ARK-bd"/>
</dbReference>
<feature type="compositionally biased region" description="Basic and acidic residues" evidence="8">
    <location>
        <begin position="247"/>
        <end position="264"/>
    </location>
</feature>
<dbReference type="Pfam" id="PF03941">
    <property type="entry name" value="INCENP_ARK-bind"/>
    <property type="match status" value="1"/>
</dbReference>
<feature type="region of interest" description="Disordered" evidence="8">
    <location>
        <begin position="222"/>
        <end position="289"/>
    </location>
</feature>
<dbReference type="GO" id="GO:0000281">
    <property type="term" value="P:mitotic cytokinesis"/>
    <property type="evidence" value="ECO:0007669"/>
    <property type="project" value="TreeGrafter"/>
</dbReference>
<evidence type="ECO:0000313" key="10">
    <source>
        <dbReference type="EMBL" id="KHN81266.1"/>
    </source>
</evidence>
<dbReference type="EMBL" id="JPKZ01001548">
    <property type="protein sequence ID" value="KHN81266.1"/>
    <property type="molecule type" value="Genomic_DNA"/>
</dbReference>
<dbReference type="GO" id="GO:0051310">
    <property type="term" value="P:metaphase chromosome alignment"/>
    <property type="evidence" value="ECO:0007669"/>
    <property type="project" value="TreeGrafter"/>
</dbReference>
<comment type="subcellular location">
    <subcellularLocation>
        <location evidence="2">Cytoplasm</location>
        <location evidence="2">Cytoskeleton</location>
        <location evidence="2">Spindle</location>
    </subcellularLocation>
    <subcellularLocation>
        <location evidence="1">Nucleus</location>
    </subcellularLocation>
</comment>
<dbReference type="GO" id="GO:0005634">
    <property type="term" value="C:nucleus"/>
    <property type="evidence" value="ECO:0007669"/>
    <property type="project" value="UniProtKB-SubCell"/>
</dbReference>
<dbReference type="GO" id="GO:0030496">
    <property type="term" value="C:midbody"/>
    <property type="evidence" value="ECO:0007669"/>
    <property type="project" value="TreeGrafter"/>
</dbReference>
<name>A0A0B2VCN1_TOXCA</name>
<dbReference type="PANTHER" id="PTHR13142">
    <property type="entry name" value="INNER CENTROMERE PROTEIN"/>
    <property type="match status" value="1"/>
</dbReference>
<feature type="compositionally biased region" description="Basic and acidic residues" evidence="8">
    <location>
        <begin position="672"/>
        <end position="682"/>
    </location>
</feature>
<feature type="compositionally biased region" description="Basic and acidic residues" evidence="8">
    <location>
        <begin position="307"/>
        <end position="320"/>
    </location>
</feature>
<dbReference type="Proteomes" id="UP000031036">
    <property type="component" value="Unassembled WGS sequence"/>
</dbReference>
<reference evidence="10 11" key="1">
    <citation type="submission" date="2014-11" db="EMBL/GenBank/DDBJ databases">
        <title>Genetic blueprint of the zoonotic pathogen Toxocara canis.</title>
        <authorList>
            <person name="Zhu X.-Q."/>
            <person name="Korhonen P.K."/>
            <person name="Cai H."/>
            <person name="Young N.D."/>
            <person name="Nejsum P."/>
            <person name="von Samson-Himmelstjerna G."/>
            <person name="Boag P.R."/>
            <person name="Tan P."/>
            <person name="Li Q."/>
            <person name="Min J."/>
            <person name="Yang Y."/>
            <person name="Wang X."/>
            <person name="Fang X."/>
            <person name="Hall R.S."/>
            <person name="Hofmann A."/>
            <person name="Sternberg P.W."/>
            <person name="Jex A.R."/>
            <person name="Gasser R.B."/>
        </authorList>
    </citation>
    <scope>NUCLEOTIDE SEQUENCE [LARGE SCALE GENOMIC DNA]</scope>
    <source>
        <strain evidence="10">PN_DK_2014</strain>
    </source>
</reference>
<dbReference type="GO" id="GO:0000776">
    <property type="term" value="C:kinetochore"/>
    <property type="evidence" value="ECO:0007669"/>
    <property type="project" value="TreeGrafter"/>
</dbReference>
<accession>A0A0B2VCN1</accession>